<evidence type="ECO:0000313" key="2">
    <source>
        <dbReference type="EMBL" id="CAH1398215.1"/>
    </source>
</evidence>
<keyword evidence="3" id="KW-1185">Reference proteome</keyword>
<protein>
    <submittedName>
        <fullName evidence="2">Uncharacterized protein</fullName>
    </submittedName>
</protein>
<dbReference type="EMBL" id="OV725080">
    <property type="protein sequence ID" value="CAH1398215.1"/>
    <property type="molecule type" value="Genomic_DNA"/>
</dbReference>
<feature type="compositionally biased region" description="Polar residues" evidence="1">
    <location>
        <begin position="1"/>
        <end position="22"/>
    </location>
</feature>
<dbReference type="Proteomes" id="UP001152798">
    <property type="component" value="Chromosome 4"/>
</dbReference>
<organism evidence="2 3">
    <name type="scientific">Nezara viridula</name>
    <name type="common">Southern green stink bug</name>
    <name type="synonym">Cimex viridulus</name>
    <dbReference type="NCBI Taxonomy" id="85310"/>
    <lineage>
        <taxon>Eukaryota</taxon>
        <taxon>Metazoa</taxon>
        <taxon>Ecdysozoa</taxon>
        <taxon>Arthropoda</taxon>
        <taxon>Hexapoda</taxon>
        <taxon>Insecta</taxon>
        <taxon>Pterygota</taxon>
        <taxon>Neoptera</taxon>
        <taxon>Paraneoptera</taxon>
        <taxon>Hemiptera</taxon>
        <taxon>Heteroptera</taxon>
        <taxon>Panheteroptera</taxon>
        <taxon>Pentatomomorpha</taxon>
        <taxon>Pentatomoidea</taxon>
        <taxon>Pentatomidae</taxon>
        <taxon>Pentatominae</taxon>
        <taxon>Nezara</taxon>
    </lineage>
</organism>
<dbReference type="AlphaFoldDB" id="A0A9P0MMA6"/>
<reference evidence="2" key="1">
    <citation type="submission" date="2022-01" db="EMBL/GenBank/DDBJ databases">
        <authorList>
            <person name="King R."/>
        </authorList>
    </citation>
    <scope>NUCLEOTIDE SEQUENCE</scope>
</reference>
<evidence type="ECO:0000256" key="1">
    <source>
        <dbReference type="SAM" id="MobiDB-lite"/>
    </source>
</evidence>
<name>A0A9P0MMA6_NEZVI</name>
<evidence type="ECO:0000313" key="3">
    <source>
        <dbReference type="Proteomes" id="UP001152798"/>
    </source>
</evidence>
<feature type="region of interest" description="Disordered" evidence="1">
    <location>
        <begin position="1"/>
        <end position="23"/>
    </location>
</feature>
<sequence>MPRASATESSPGISNCDFQQSPHPRRYHSLCRKFETVRESVGIRAKNNSPRHSVRKLLNIVLGLLGLTLDLGPSR</sequence>
<gene>
    <name evidence="2" type="ORF">NEZAVI_LOCUS7908</name>
</gene>
<proteinExistence type="predicted"/>
<accession>A0A9P0MMA6</accession>